<reference evidence="1 2" key="1">
    <citation type="journal article" date="2021" name="Int. J. Syst. Evol. Microbiol.">
        <title>Reticulibacter mediterranei gen. nov., sp. nov., within the new family Reticulibacteraceae fam. nov., and Ktedonospora formicarum gen. nov., sp. nov., Ktedonobacter robiniae sp. nov., Dictyobacter formicarum sp. nov. and Dictyobacter arantiisoli sp. nov., belonging to the class Ktedonobacteria.</title>
        <authorList>
            <person name="Yabe S."/>
            <person name="Zheng Y."/>
            <person name="Wang C.M."/>
            <person name="Sakai Y."/>
            <person name="Abe K."/>
            <person name="Yokota A."/>
            <person name="Donadio S."/>
            <person name="Cavaletti L."/>
            <person name="Monciardini P."/>
        </authorList>
    </citation>
    <scope>NUCLEOTIDE SEQUENCE [LARGE SCALE GENOMIC DNA]</scope>
    <source>
        <strain evidence="1 2">SOSP1-9</strain>
    </source>
</reference>
<accession>A0ABQ3V8K7</accession>
<comment type="caution">
    <text evidence="1">The sequence shown here is derived from an EMBL/GenBank/DDBJ whole genome shotgun (WGS) entry which is preliminary data.</text>
</comment>
<sequence length="104" mass="12292">MRKYCKAYHISEMRQFVNWKEKQEEGESELADDAVVYLWDDFTVVRSPIIPDKGLIFDEITDEWKNFCQTTLNFAIPEDLRYAYEQTQAENNEQSGVVEQASTR</sequence>
<evidence type="ECO:0000313" key="1">
    <source>
        <dbReference type="EMBL" id="GHO82460.1"/>
    </source>
</evidence>
<organism evidence="1 2">
    <name type="scientific">Dictyobacter formicarum</name>
    <dbReference type="NCBI Taxonomy" id="2778368"/>
    <lineage>
        <taxon>Bacteria</taxon>
        <taxon>Bacillati</taxon>
        <taxon>Chloroflexota</taxon>
        <taxon>Ktedonobacteria</taxon>
        <taxon>Ktedonobacterales</taxon>
        <taxon>Dictyobacteraceae</taxon>
        <taxon>Dictyobacter</taxon>
    </lineage>
</organism>
<name>A0ABQ3V8K7_9CHLR</name>
<proteinExistence type="predicted"/>
<dbReference type="EMBL" id="BNJJ01000001">
    <property type="protein sequence ID" value="GHO82460.1"/>
    <property type="molecule type" value="Genomic_DNA"/>
</dbReference>
<keyword evidence="2" id="KW-1185">Reference proteome</keyword>
<dbReference type="Proteomes" id="UP000635565">
    <property type="component" value="Unassembled WGS sequence"/>
</dbReference>
<protein>
    <submittedName>
        <fullName evidence="1">Uncharacterized protein</fullName>
    </submittedName>
</protein>
<gene>
    <name evidence="1" type="ORF">KSZ_04660</name>
</gene>
<dbReference type="RefSeq" id="WP_201360126.1">
    <property type="nucleotide sequence ID" value="NZ_BNJJ01000001.1"/>
</dbReference>
<evidence type="ECO:0000313" key="2">
    <source>
        <dbReference type="Proteomes" id="UP000635565"/>
    </source>
</evidence>